<sequence length="82" mass="8983">MKTLAIRGASVELGPPRLTYPSKVTEENGDAQGCSSAPAELDDWPIDTADFRESLRQSEADIAAGRTFGEDEIRTRYGLPRK</sequence>
<evidence type="ECO:0000313" key="2">
    <source>
        <dbReference type="EMBL" id="SUE32574.1"/>
    </source>
</evidence>
<dbReference type="Gene3D" id="1.10.1220.170">
    <property type="match status" value="1"/>
</dbReference>
<proteinExistence type="predicted"/>
<dbReference type="Proteomes" id="UP000254291">
    <property type="component" value="Unassembled WGS sequence"/>
</dbReference>
<evidence type="ECO:0000256" key="1">
    <source>
        <dbReference type="SAM" id="MobiDB-lite"/>
    </source>
</evidence>
<gene>
    <name evidence="2" type="primary">relF</name>
    <name evidence="2" type="ORF">NCTC10742_05938</name>
</gene>
<feature type="region of interest" description="Disordered" evidence="1">
    <location>
        <begin position="17"/>
        <end position="42"/>
    </location>
</feature>
<protein>
    <submittedName>
        <fullName evidence="2">Conserved protein of uncharacterized function, putative antitoxin RelB2</fullName>
    </submittedName>
</protein>
<reference evidence="2 3" key="1">
    <citation type="submission" date="2018-06" db="EMBL/GenBank/DDBJ databases">
        <authorList>
            <consortium name="Pathogen Informatics"/>
            <person name="Doyle S."/>
        </authorList>
    </citation>
    <scope>NUCLEOTIDE SEQUENCE [LARGE SCALE GENOMIC DNA]</scope>
    <source>
        <strain evidence="2 3">NCTC10742</strain>
    </source>
</reference>
<name>A0A379MLE3_9MYCO</name>
<dbReference type="AlphaFoldDB" id="A0A379MLE3"/>
<evidence type="ECO:0000313" key="3">
    <source>
        <dbReference type="Proteomes" id="UP000254291"/>
    </source>
</evidence>
<organism evidence="2 3">
    <name type="scientific">Mycolicibacterium gilvum</name>
    <dbReference type="NCBI Taxonomy" id="1804"/>
    <lineage>
        <taxon>Bacteria</taxon>
        <taxon>Bacillati</taxon>
        <taxon>Actinomycetota</taxon>
        <taxon>Actinomycetes</taxon>
        <taxon>Mycobacteriales</taxon>
        <taxon>Mycobacteriaceae</taxon>
        <taxon>Mycolicibacterium</taxon>
    </lineage>
</organism>
<dbReference type="RefSeq" id="WP_272940065.1">
    <property type="nucleotide sequence ID" value="NZ_JACKST010000143.1"/>
</dbReference>
<accession>A0A379MLE3</accession>
<dbReference type="EMBL" id="UGQM01000004">
    <property type="protein sequence ID" value="SUE32574.1"/>
    <property type="molecule type" value="Genomic_DNA"/>
</dbReference>